<evidence type="ECO:0008006" key="3">
    <source>
        <dbReference type="Google" id="ProtNLM"/>
    </source>
</evidence>
<accession>A0AAV4Y8C1</accession>
<proteinExistence type="predicted"/>
<dbReference type="EMBL" id="BPLR01001579">
    <property type="protein sequence ID" value="GIZ03270.1"/>
    <property type="molecule type" value="Genomic_DNA"/>
</dbReference>
<name>A0AAV4Y8C1_CAEEX</name>
<evidence type="ECO:0000313" key="1">
    <source>
        <dbReference type="EMBL" id="GIZ03270.1"/>
    </source>
</evidence>
<gene>
    <name evidence="1" type="ORF">CEXT_361241</name>
</gene>
<sequence>MRNDARVKSMFLLTIFRPPGCRHVSHSLTVQGLFCVKTMGMMSFCRSAAKRLCIDYRSTGGMCSVTQGANRVYNNLPPCVQGLKCQGVIVSMRNFICSWKI</sequence>
<keyword evidence="2" id="KW-1185">Reference proteome</keyword>
<organism evidence="1 2">
    <name type="scientific">Caerostris extrusa</name>
    <name type="common">Bark spider</name>
    <name type="synonym">Caerostris bankana</name>
    <dbReference type="NCBI Taxonomy" id="172846"/>
    <lineage>
        <taxon>Eukaryota</taxon>
        <taxon>Metazoa</taxon>
        <taxon>Ecdysozoa</taxon>
        <taxon>Arthropoda</taxon>
        <taxon>Chelicerata</taxon>
        <taxon>Arachnida</taxon>
        <taxon>Araneae</taxon>
        <taxon>Araneomorphae</taxon>
        <taxon>Entelegynae</taxon>
        <taxon>Araneoidea</taxon>
        <taxon>Araneidae</taxon>
        <taxon>Caerostris</taxon>
    </lineage>
</organism>
<dbReference type="Gene3D" id="2.10.80.10">
    <property type="entry name" value="Lipase, subunit A"/>
    <property type="match status" value="1"/>
</dbReference>
<evidence type="ECO:0000313" key="2">
    <source>
        <dbReference type="Proteomes" id="UP001054945"/>
    </source>
</evidence>
<reference evidence="1 2" key="1">
    <citation type="submission" date="2021-06" db="EMBL/GenBank/DDBJ databases">
        <title>Caerostris extrusa draft genome.</title>
        <authorList>
            <person name="Kono N."/>
            <person name="Arakawa K."/>
        </authorList>
    </citation>
    <scope>NUCLEOTIDE SEQUENCE [LARGE SCALE GENOMIC DNA]</scope>
</reference>
<dbReference type="Proteomes" id="UP001054945">
    <property type="component" value="Unassembled WGS sequence"/>
</dbReference>
<dbReference type="AlphaFoldDB" id="A0AAV4Y8C1"/>
<protein>
    <recommendedName>
        <fullName evidence="3">Secreted protein</fullName>
    </recommendedName>
</protein>
<comment type="caution">
    <text evidence="1">The sequence shown here is derived from an EMBL/GenBank/DDBJ whole genome shotgun (WGS) entry which is preliminary data.</text>
</comment>